<sequence>MDFQHDLAVRGRKTAIEHNHDNALLQLPGELLNRIYGYALTVGEVEVIKVDGVFRFCFLPGRIKQSKNHVRSKSESGKLSVELNQMKYVCRQMHSETRRLSFALNKLCFTDIEKGSHQCISFLQQGTRQQHELLTRINIQENFDTLPNDRCVAYLASFCRNHPNVTVAIYRHGSTYQSGFSEKEGIQNVIRFAFRKYPTQNPLPMAQSLSGLYHAIVADLAGGPWHGYHPSAPALPDNLVVFPNIRDAVKLGKLPVDTEGLVMQNSDLAFKKWCKEGI</sequence>
<keyword evidence="2" id="KW-1185">Reference proteome</keyword>
<gene>
    <name evidence="1" type="ORF">P280DRAFT_507723</name>
</gene>
<evidence type="ECO:0000313" key="2">
    <source>
        <dbReference type="Proteomes" id="UP000799753"/>
    </source>
</evidence>
<proteinExistence type="predicted"/>
<dbReference type="PANTHER" id="PTHR42085">
    <property type="entry name" value="F-BOX DOMAIN-CONTAINING PROTEIN"/>
    <property type="match status" value="1"/>
</dbReference>
<dbReference type="EMBL" id="MU006785">
    <property type="protein sequence ID" value="KAF2640181.1"/>
    <property type="molecule type" value="Genomic_DNA"/>
</dbReference>
<dbReference type="Proteomes" id="UP000799753">
    <property type="component" value="Unassembled WGS sequence"/>
</dbReference>
<dbReference type="AlphaFoldDB" id="A0A6A6RZF6"/>
<accession>A0A6A6RZF6</accession>
<organism evidence="1 2">
    <name type="scientific">Massarina eburnea CBS 473.64</name>
    <dbReference type="NCBI Taxonomy" id="1395130"/>
    <lineage>
        <taxon>Eukaryota</taxon>
        <taxon>Fungi</taxon>
        <taxon>Dikarya</taxon>
        <taxon>Ascomycota</taxon>
        <taxon>Pezizomycotina</taxon>
        <taxon>Dothideomycetes</taxon>
        <taxon>Pleosporomycetidae</taxon>
        <taxon>Pleosporales</taxon>
        <taxon>Massarineae</taxon>
        <taxon>Massarinaceae</taxon>
        <taxon>Massarina</taxon>
    </lineage>
</organism>
<dbReference type="PANTHER" id="PTHR42085:SF1">
    <property type="entry name" value="F-BOX DOMAIN-CONTAINING PROTEIN"/>
    <property type="match status" value="1"/>
</dbReference>
<name>A0A6A6RZF6_9PLEO</name>
<evidence type="ECO:0000313" key="1">
    <source>
        <dbReference type="EMBL" id="KAF2640181.1"/>
    </source>
</evidence>
<protein>
    <submittedName>
        <fullName evidence="1">Uncharacterized protein</fullName>
    </submittedName>
</protein>
<reference evidence="1" key="1">
    <citation type="journal article" date="2020" name="Stud. Mycol.">
        <title>101 Dothideomycetes genomes: a test case for predicting lifestyles and emergence of pathogens.</title>
        <authorList>
            <person name="Haridas S."/>
            <person name="Albert R."/>
            <person name="Binder M."/>
            <person name="Bloem J."/>
            <person name="Labutti K."/>
            <person name="Salamov A."/>
            <person name="Andreopoulos B."/>
            <person name="Baker S."/>
            <person name="Barry K."/>
            <person name="Bills G."/>
            <person name="Bluhm B."/>
            <person name="Cannon C."/>
            <person name="Castanera R."/>
            <person name="Culley D."/>
            <person name="Daum C."/>
            <person name="Ezra D."/>
            <person name="Gonzalez J."/>
            <person name="Henrissat B."/>
            <person name="Kuo A."/>
            <person name="Liang C."/>
            <person name="Lipzen A."/>
            <person name="Lutzoni F."/>
            <person name="Magnuson J."/>
            <person name="Mondo S."/>
            <person name="Nolan M."/>
            <person name="Ohm R."/>
            <person name="Pangilinan J."/>
            <person name="Park H.-J."/>
            <person name="Ramirez L."/>
            <person name="Alfaro M."/>
            <person name="Sun H."/>
            <person name="Tritt A."/>
            <person name="Yoshinaga Y."/>
            <person name="Zwiers L.-H."/>
            <person name="Turgeon B."/>
            <person name="Goodwin S."/>
            <person name="Spatafora J."/>
            <person name="Crous P."/>
            <person name="Grigoriev I."/>
        </authorList>
    </citation>
    <scope>NUCLEOTIDE SEQUENCE</scope>
    <source>
        <strain evidence="1">CBS 473.64</strain>
    </source>
</reference>
<dbReference type="InterPro" id="IPR038883">
    <property type="entry name" value="AN11006-like"/>
</dbReference>
<dbReference type="OrthoDB" id="4790878at2759"/>